<evidence type="ECO:0000256" key="1">
    <source>
        <dbReference type="SAM" id="MobiDB-lite"/>
    </source>
</evidence>
<accession>A0AAN8FHP8</accession>
<organism evidence="2 3">
    <name type="scientific">Trichostrongylus colubriformis</name>
    <name type="common">Black scour worm</name>
    <dbReference type="NCBI Taxonomy" id="6319"/>
    <lineage>
        <taxon>Eukaryota</taxon>
        <taxon>Metazoa</taxon>
        <taxon>Ecdysozoa</taxon>
        <taxon>Nematoda</taxon>
        <taxon>Chromadorea</taxon>
        <taxon>Rhabditida</taxon>
        <taxon>Rhabditina</taxon>
        <taxon>Rhabditomorpha</taxon>
        <taxon>Strongyloidea</taxon>
        <taxon>Trichostrongylidae</taxon>
        <taxon>Trichostrongylus</taxon>
    </lineage>
</organism>
<dbReference type="Proteomes" id="UP001331761">
    <property type="component" value="Unassembled WGS sequence"/>
</dbReference>
<feature type="non-terminal residue" evidence="2">
    <location>
        <position position="1"/>
    </location>
</feature>
<comment type="caution">
    <text evidence="2">The sequence shown here is derived from an EMBL/GenBank/DDBJ whole genome shotgun (WGS) entry which is preliminary data.</text>
</comment>
<protein>
    <submittedName>
        <fullName evidence="2">Uncharacterized protein</fullName>
    </submittedName>
</protein>
<proteinExistence type="predicted"/>
<feature type="compositionally biased region" description="Polar residues" evidence="1">
    <location>
        <begin position="20"/>
        <end position="34"/>
    </location>
</feature>
<gene>
    <name evidence="2" type="ORF">GCK32_017621</name>
</gene>
<dbReference type="AlphaFoldDB" id="A0AAN8FHP8"/>
<name>A0AAN8FHP8_TRICO</name>
<reference evidence="2 3" key="1">
    <citation type="submission" date="2019-10" db="EMBL/GenBank/DDBJ databases">
        <title>Assembly and Annotation for the nematode Trichostrongylus colubriformis.</title>
        <authorList>
            <person name="Martin J."/>
        </authorList>
    </citation>
    <scope>NUCLEOTIDE SEQUENCE [LARGE SCALE GENOMIC DNA]</scope>
    <source>
        <strain evidence="2">G859</strain>
        <tissue evidence="2">Whole worm</tissue>
    </source>
</reference>
<dbReference type="EMBL" id="WIXE01017907">
    <property type="protein sequence ID" value="KAK5971353.1"/>
    <property type="molecule type" value="Genomic_DNA"/>
</dbReference>
<evidence type="ECO:0000313" key="3">
    <source>
        <dbReference type="Proteomes" id="UP001331761"/>
    </source>
</evidence>
<keyword evidence="3" id="KW-1185">Reference proteome</keyword>
<evidence type="ECO:0000313" key="2">
    <source>
        <dbReference type="EMBL" id="KAK5971353.1"/>
    </source>
</evidence>
<sequence length="170" mass="18313">PLSSLYASLHLYICSTPASYNSSVGRRPSRTSSFKRFFSPSRLRNPGKATLEMSNQSPSAVSEPPRHISHTPSASAVESHPTNPNHRSLEASSSASEETLLHDAALFRLLPIVDVPMLDNLTTTPGQPTGSASVLSTILSRIGRGGCTPEVDASKNGLSPRRHTVIWYYA</sequence>
<feature type="region of interest" description="Disordered" evidence="1">
    <location>
        <begin position="20"/>
        <end position="95"/>
    </location>
</feature>
<feature type="compositionally biased region" description="Polar residues" evidence="1">
    <location>
        <begin position="70"/>
        <end position="86"/>
    </location>
</feature>